<dbReference type="EMBL" id="KN819335">
    <property type="protein sequence ID" value="KIJ15816.1"/>
    <property type="molecule type" value="Genomic_DNA"/>
</dbReference>
<reference evidence="4" key="2">
    <citation type="submission" date="2015-01" db="EMBL/GenBank/DDBJ databases">
        <title>Evolutionary Origins and Diversification of the Mycorrhizal Mutualists.</title>
        <authorList>
            <consortium name="DOE Joint Genome Institute"/>
            <consortium name="Mycorrhizal Genomics Consortium"/>
            <person name="Kohler A."/>
            <person name="Kuo A."/>
            <person name="Nagy L.G."/>
            <person name="Floudas D."/>
            <person name="Copeland A."/>
            <person name="Barry K.W."/>
            <person name="Cichocki N."/>
            <person name="Veneault-Fourrey C."/>
            <person name="LaButti K."/>
            <person name="Lindquist E.A."/>
            <person name="Lipzen A."/>
            <person name="Lundell T."/>
            <person name="Morin E."/>
            <person name="Murat C."/>
            <person name="Riley R."/>
            <person name="Ohm R."/>
            <person name="Sun H."/>
            <person name="Tunlid A."/>
            <person name="Henrissat B."/>
            <person name="Grigoriev I.V."/>
            <person name="Hibbett D.S."/>
            <person name="Martin F."/>
        </authorList>
    </citation>
    <scope>NUCLEOTIDE SEQUENCE [LARGE SCALE GENOMIC DNA]</scope>
    <source>
        <strain evidence="4">ATCC 200175</strain>
    </source>
</reference>
<dbReference type="AlphaFoldDB" id="A0A0C9UA09"/>
<feature type="chain" id="PRO_5002204661" evidence="2">
    <location>
        <begin position="19"/>
        <end position="91"/>
    </location>
</feature>
<accession>A0A0C9UA09</accession>
<gene>
    <name evidence="3" type="ORF">PAXINDRAFT_168822</name>
</gene>
<dbReference type="HOGENOM" id="CLU_187849_0_0_1"/>
<evidence type="ECO:0000313" key="3">
    <source>
        <dbReference type="EMBL" id="KIJ15816.1"/>
    </source>
</evidence>
<name>A0A0C9UA09_PAXIN</name>
<evidence type="ECO:0000256" key="1">
    <source>
        <dbReference type="SAM" id="MobiDB-lite"/>
    </source>
</evidence>
<reference evidence="3 4" key="1">
    <citation type="submission" date="2014-06" db="EMBL/GenBank/DDBJ databases">
        <authorList>
            <consortium name="DOE Joint Genome Institute"/>
            <person name="Kuo A."/>
            <person name="Kohler A."/>
            <person name="Nagy L.G."/>
            <person name="Floudas D."/>
            <person name="Copeland A."/>
            <person name="Barry K.W."/>
            <person name="Cichocki N."/>
            <person name="Veneault-Fourrey C."/>
            <person name="LaButti K."/>
            <person name="Lindquist E.A."/>
            <person name="Lipzen A."/>
            <person name="Lundell T."/>
            <person name="Morin E."/>
            <person name="Murat C."/>
            <person name="Sun H."/>
            <person name="Tunlid A."/>
            <person name="Henrissat B."/>
            <person name="Grigoriev I.V."/>
            <person name="Hibbett D.S."/>
            <person name="Martin F."/>
            <person name="Nordberg H.P."/>
            <person name="Cantor M.N."/>
            <person name="Hua S.X."/>
        </authorList>
    </citation>
    <scope>NUCLEOTIDE SEQUENCE [LARGE SCALE GENOMIC DNA]</scope>
    <source>
        <strain evidence="3 4">ATCC 200175</strain>
    </source>
</reference>
<feature type="signal peptide" evidence="2">
    <location>
        <begin position="1"/>
        <end position="18"/>
    </location>
</feature>
<evidence type="ECO:0000313" key="4">
    <source>
        <dbReference type="Proteomes" id="UP000053647"/>
    </source>
</evidence>
<dbReference type="Proteomes" id="UP000053647">
    <property type="component" value="Unassembled WGS sequence"/>
</dbReference>
<keyword evidence="4" id="KW-1185">Reference proteome</keyword>
<evidence type="ECO:0000256" key="2">
    <source>
        <dbReference type="SAM" id="SignalP"/>
    </source>
</evidence>
<keyword evidence="2" id="KW-0732">Signal</keyword>
<feature type="region of interest" description="Disordered" evidence="1">
    <location>
        <begin position="28"/>
        <end position="91"/>
    </location>
</feature>
<sequence length="91" mass="9566">MQLSRLALLVAFVCSAVALPVAPAAELLDRSPVQDRSTGVTPEMKRGSGGIASPGWKRGSGDIDSPEWKRGSGGISSPGWRRETTDFDVPA</sequence>
<organism evidence="3 4">
    <name type="scientific">Paxillus involutus ATCC 200175</name>
    <dbReference type="NCBI Taxonomy" id="664439"/>
    <lineage>
        <taxon>Eukaryota</taxon>
        <taxon>Fungi</taxon>
        <taxon>Dikarya</taxon>
        <taxon>Basidiomycota</taxon>
        <taxon>Agaricomycotina</taxon>
        <taxon>Agaricomycetes</taxon>
        <taxon>Agaricomycetidae</taxon>
        <taxon>Boletales</taxon>
        <taxon>Paxilineae</taxon>
        <taxon>Paxillaceae</taxon>
        <taxon>Paxillus</taxon>
    </lineage>
</organism>
<protein>
    <submittedName>
        <fullName evidence="3">Uncharacterized protein</fullName>
    </submittedName>
</protein>
<dbReference type="OrthoDB" id="2682301at2759"/>
<proteinExistence type="predicted"/>